<evidence type="ECO:0000313" key="3">
    <source>
        <dbReference type="Proteomes" id="UP000308092"/>
    </source>
</evidence>
<feature type="region of interest" description="Disordered" evidence="1">
    <location>
        <begin position="1"/>
        <end position="23"/>
    </location>
</feature>
<reference evidence="2 3" key="1">
    <citation type="submission" date="2019-03" db="EMBL/GenBank/DDBJ databases">
        <title>The genome sequence of a newly discovered highly antifungal drug resistant Aspergillus species, Aspergillus tanneri NIH 1004.</title>
        <authorList>
            <person name="Mounaud S."/>
            <person name="Singh I."/>
            <person name="Joardar V."/>
            <person name="Pakala S."/>
            <person name="Pakala S."/>
            <person name="Venepally P."/>
            <person name="Hoover J."/>
            <person name="Nierman W."/>
            <person name="Chung J."/>
            <person name="Losada L."/>
        </authorList>
    </citation>
    <scope>NUCLEOTIDE SEQUENCE [LARGE SCALE GENOMIC DNA]</scope>
    <source>
        <strain evidence="2 3">NIH1004</strain>
    </source>
</reference>
<evidence type="ECO:0000313" key="2">
    <source>
        <dbReference type="EMBL" id="THC87936.1"/>
    </source>
</evidence>
<dbReference type="Proteomes" id="UP000308092">
    <property type="component" value="Unassembled WGS sequence"/>
</dbReference>
<name>A0A4S3IZR3_9EURO</name>
<dbReference type="VEuPathDB" id="FungiDB:EYZ11_012619"/>
<keyword evidence="3" id="KW-1185">Reference proteome</keyword>
<comment type="caution">
    <text evidence="2">The sequence shown here is derived from an EMBL/GenBank/DDBJ whole genome shotgun (WGS) entry which is preliminary data.</text>
</comment>
<evidence type="ECO:0000256" key="1">
    <source>
        <dbReference type="SAM" id="MobiDB-lite"/>
    </source>
</evidence>
<proteinExistence type="predicted"/>
<organism evidence="2 3">
    <name type="scientific">Aspergillus tanneri</name>
    <dbReference type="NCBI Taxonomy" id="1220188"/>
    <lineage>
        <taxon>Eukaryota</taxon>
        <taxon>Fungi</taxon>
        <taxon>Dikarya</taxon>
        <taxon>Ascomycota</taxon>
        <taxon>Pezizomycotina</taxon>
        <taxon>Eurotiomycetes</taxon>
        <taxon>Eurotiomycetidae</taxon>
        <taxon>Eurotiales</taxon>
        <taxon>Aspergillaceae</taxon>
        <taxon>Aspergillus</taxon>
        <taxon>Aspergillus subgen. Circumdati</taxon>
    </lineage>
</organism>
<feature type="compositionally biased region" description="Polar residues" evidence="1">
    <location>
        <begin position="1"/>
        <end position="12"/>
    </location>
</feature>
<gene>
    <name evidence="2" type="ORF">EYZ11_012619</name>
</gene>
<sequence>MSGDQPATRTVGQGSGIPPYLEL</sequence>
<protein>
    <submittedName>
        <fullName evidence="2">Uncharacterized protein</fullName>
    </submittedName>
</protein>
<dbReference type="AlphaFoldDB" id="A0A4S3IZR3"/>
<dbReference type="EMBL" id="SOSA01000990">
    <property type="protein sequence ID" value="THC87936.1"/>
    <property type="molecule type" value="Genomic_DNA"/>
</dbReference>
<accession>A0A4S3IZR3</accession>